<evidence type="ECO:0000313" key="2">
    <source>
        <dbReference type="Proteomes" id="UP000054560"/>
    </source>
</evidence>
<sequence>DSGGGIGSPLYSTNVQTSIPVITVSDSEFVGNAANGGGGISANVAHIRRCSFQNNQAALDGNIRSVM</sequence>
<keyword evidence="2" id="KW-1185">Reference proteome</keyword>
<proteinExistence type="predicted"/>
<dbReference type="EMBL" id="KQ247758">
    <property type="protein sequence ID" value="KNC71984.1"/>
    <property type="molecule type" value="Genomic_DNA"/>
</dbReference>
<accession>A0A0L0F5S3</accession>
<dbReference type="GeneID" id="25915974"/>
<name>A0A0L0F5S3_9EUKA</name>
<reference evidence="1 2" key="1">
    <citation type="submission" date="2011-02" db="EMBL/GenBank/DDBJ databases">
        <title>The Genome Sequence of Sphaeroforma arctica JP610.</title>
        <authorList>
            <consortium name="The Broad Institute Genome Sequencing Platform"/>
            <person name="Russ C."/>
            <person name="Cuomo C."/>
            <person name="Young S.K."/>
            <person name="Zeng Q."/>
            <person name="Gargeya S."/>
            <person name="Alvarado L."/>
            <person name="Berlin A."/>
            <person name="Chapman S.B."/>
            <person name="Chen Z."/>
            <person name="Freedman E."/>
            <person name="Gellesch M."/>
            <person name="Goldberg J."/>
            <person name="Griggs A."/>
            <person name="Gujja S."/>
            <person name="Heilman E."/>
            <person name="Heiman D."/>
            <person name="Howarth C."/>
            <person name="Mehta T."/>
            <person name="Neiman D."/>
            <person name="Pearson M."/>
            <person name="Roberts A."/>
            <person name="Saif S."/>
            <person name="Shea T."/>
            <person name="Shenoy N."/>
            <person name="Sisk P."/>
            <person name="Stolte C."/>
            <person name="Sykes S."/>
            <person name="White J."/>
            <person name="Yandava C."/>
            <person name="Burger G."/>
            <person name="Gray M.W."/>
            <person name="Holland P.W.H."/>
            <person name="King N."/>
            <person name="Lang F.B.F."/>
            <person name="Roger A.J."/>
            <person name="Ruiz-Trillo I."/>
            <person name="Haas B."/>
            <person name="Nusbaum C."/>
            <person name="Birren B."/>
        </authorList>
    </citation>
    <scope>NUCLEOTIDE SEQUENCE [LARGE SCALE GENOMIC DNA]</scope>
    <source>
        <strain evidence="1 2">JP610</strain>
    </source>
</reference>
<protein>
    <submittedName>
        <fullName evidence="1">Uncharacterized protein</fullName>
    </submittedName>
</protein>
<evidence type="ECO:0000313" key="1">
    <source>
        <dbReference type="EMBL" id="KNC71984.1"/>
    </source>
</evidence>
<dbReference type="Proteomes" id="UP000054560">
    <property type="component" value="Unassembled WGS sequence"/>
</dbReference>
<organism evidence="1 2">
    <name type="scientific">Sphaeroforma arctica JP610</name>
    <dbReference type="NCBI Taxonomy" id="667725"/>
    <lineage>
        <taxon>Eukaryota</taxon>
        <taxon>Ichthyosporea</taxon>
        <taxon>Ichthyophonida</taxon>
        <taxon>Sphaeroforma</taxon>
    </lineage>
</organism>
<feature type="non-terminal residue" evidence="1">
    <location>
        <position position="1"/>
    </location>
</feature>
<dbReference type="RefSeq" id="XP_014145886.1">
    <property type="nucleotide sequence ID" value="XM_014290411.1"/>
</dbReference>
<dbReference type="AlphaFoldDB" id="A0A0L0F5S3"/>
<gene>
    <name evidence="1" type="ORF">SARC_15470</name>
</gene>